<keyword evidence="4" id="KW-0808">Transferase</keyword>
<sequence>MVNKLLSSLYSWIIMVIVVIVVITANSFYVVKTLDDLSSLEARLFTTNRVINAVNKLHVAVLRAESGQRGYLLTQDEAYLEEYKETLNSFSSLADEVEVSAYSSDLPQQVSRIDELLLLTRTKINGMVEVVELVRDDQTPKAFALLESDRGLNLYNEFEEIFQSIDSSERAMQSTHLANLMKLRRDSVNTLIISSGTTLLLIISIFALLKMNVRENEKHQHDLEDINEDLETKINERTQELRVYSDELARSNRELEDFAFVASHDLQEPLRKIRAFGNRLDSGYKDVMDERGQDFLARMLNAAERMSMLISDLLAFSRVSTRGRDFEDVNLNDVIHAVVDDLEIAIEEKGAQINIATLPTIRADKSQIDQLFLNILSNALKFQAEDTIPVVNVETSSPDPADMEGLLLADEYNWLKITIADNGIGFDQSFAEKIFAPFQRLHGRSEYKGTGIGLAVCRRIVERHNGKISAQSTPGEGTLFTIVLPIDSEPFGSINNSGDSQDDA</sequence>
<dbReference type="InterPro" id="IPR007891">
    <property type="entry name" value="CHASE3"/>
</dbReference>
<dbReference type="GO" id="GO:0030295">
    <property type="term" value="F:protein kinase activator activity"/>
    <property type="evidence" value="ECO:0007669"/>
    <property type="project" value="TreeGrafter"/>
</dbReference>
<evidence type="ECO:0000313" key="12">
    <source>
        <dbReference type="Proteomes" id="UP000264779"/>
    </source>
</evidence>
<keyword evidence="7" id="KW-1133">Transmembrane helix</keyword>
<keyword evidence="6" id="KW-0175">Coiled coil</keyword>
<evidence type="ECO:0000256" key="5">
    <source>
        <dbReference type="ARBA" id="ARBA00022777"/>
    </source>
</evidence>
<dbReference type="InterPro" id="IPR003594">
    <property type="entry name" value="HATPase_dom"/>
</dbReference>
<evidence type="ECO:0000256" key="1">
    <source>
        <dbReference type="ARBA" id="ARBA00000085"/>
    </source>
</evidence>
<dbReference type="Pfam" id="PF02518">
    <property type="entry name" value="HATPase_c"/>
    <property type="match status" value="1"/>
</dbReference>
<dbReference type="SUPFAM" id="SSF55874">
    <property type="entry name" value="ATPase domain of HSP90 chaperone/DNA topoisomerase II/histidine kinase"/>
    <property type="match status" value="1"/>
</dbReference>
<feature type="coiled-coil region" evidence="6">
    <location>
        <begin position="216"/>
        <end position="254"/>
    </location>
</feature>
<dbReference type="RefSeq" id="WP_044057341.1">
    <property type="nucleotide sequence ID" value="NZ_CALBIY010000089.1"/>
</dbReference>
<dbReference type="eggNOG" id="COG5278">
    <property type="taxonomic scope" value="Bacteria"/>
</dbReference>
<dbReference type="EC" id="2.7.13.3" evidence="2"/>
<dbReference type="FunFam" id="3.30.565.10:FF:000006">
    <property type="entry name" value="Sensor histidine kinase WalK"/>
    <property type="match status" value="1"/>
</dbReference>
<dbReference type="SUPFAM" id="SSF47384">
    <property type="entry name" value="Homodimeric domain of signal transducing histidine kinase"/>
    <property type="match status" value="1"/>
</dbReference>
<dbReference type="GO" id="GO:0000155">
    <property type="term" value="F:phosphorelay sensor kinase activity"/>
    <property type="evidence" value="ECO:0007669"/>
    <property type="project" value="InterPro"/>
</dbReference>
<keyword evidence="5 9" id="KW-0418">Kinase</keyword>
<accession>A0A075P7E6</accession>
<evidence type="ECO:0000256" key="7">
    <source>
        <dbReference type="SAM" id="Phobius"/>
    </source>
</evidence>
<dbReference type="Gene3D" id="1.10.287.130">
    <property type="match status" value="1"/>
</dbReference>
<name>A0A075P7E6_9ALTE</name>
<proteinExistence type="predicted"/>
<dbReference type="InterPro" id="IPR036097">
    <property type="entry name" value="HisK_dim/P_sf"/>
</dbReference>
<dbReference type="SMART" id="SM00388">
    <property type="entry name" value="HisKA"/>
    <property type="match status" value="1"/>
</dbReference>
<dbReference type="SMART" id="SM00387">
    <property type="entry name" value="HATPase_c"/>
    <property type="match status" value="1"/>
</dbReference>
<dbReference type="OrthoDB" id="9808408at2"/>
<keyword evidence="7" id="KW-0472">Membrane</keyword>
<comment type="catalytic activity">
    <reaction evidence="1">
        <text>ATP + protein L-histidine = ADP + protein N-phospho-L-histidine.</text>
        <dbReference type="EC" id="2.7.13.3"/>
    </reaction>
</comment>
<dbReference type="KEGG" id="aaus:EP12_12040"/>
<dbReference type="PROSITE" id="PS50109">
    <property type="entry name" value="HIS_KIN"/>
    <property type="match status" value="1"/>
</dbReference>
<dbReference type="PANTHER" id="PTHR42878">
    <property type="entry name" value="TWO-COMPONENT HISTIDINE KINASE"/>
    <property type="match status" value="1"/>
</dbReference>
<dbReference type="Proteomes" id="UP000056090">
    <property type="component" value="Chromosome"/>
</dbReference>
<protein>
    <recommendedName>
        <fullName evidence="2">histidine kinase</fullName>
        <ecNumber evidence="2">2.7.13.3</ecNumber>
    </recommendedName>
</protein>
<evidence type="ECO:0000313" key="10">
    <source>
        <dbReference type="EMBL" id="HBU49929.1"/>
    </source>
</evidence>
<dbReference type="GO" id="GO:0005886">
    <property type="term" value="C:plasma membrane"/>
    <property type="evidence" value="ECO:0007669"/>
    <property type="project" value="UniProtKB-ARBA"/>
</dbReference>
<dbReference type="InterPro" id="IPR004358">
    <property type="entry name" value="Sig_transdc_His_kin-like_C"/>
</dbReference>
<keyword evidence="7" id="KW-0812">Transmembrane</keyword>
<dbReference type="Proteomes" id="UP000264779">
    <property type="component" value="Unassembled WGS sequence"/>
</dbReference>
<dbReference type="GO" id="GO:0000156">
    <property type="term" value="F:phosphorelay response regulator activity"/>
    <property type="evidence" value="ECO:0007669"/>
    <property type="project" value="TreeGrafter"/>
</dbReference>
<dbReference type="PANTHER" id="PTHR42878:SF15">
    <property type="entry name" value="BACTERIOPHYTOCHROME"/>
    <property type="match status" value="1"/>
</dbReference>
<evidence type="ECO:0000256" key="4">
    <source>
        <dbReference type="ARBA" id="ARBA00022679"/>
    </source>
</evidence>
<feature type="domain" description="Histidine kinase" evidence="8">
    <location>
        <begin position="261"/>
        <end position="488"/>
    </location>
</feature>
<evidence type="ECO:0000259" key="8">
    <source>
        <dbReference type="PROSITE" id="PS50109"/>
    </source>
</evidence>
<feature type="transmembrane region" description="Helical" evidence="7">
    <location>
        <begin position="12"/>
        <end position="31"/>
    </location>
</feature>
<evidence type="ECO:0000313" key="9">
    <source>
        <dbReference type="EMBL" id="AIF99232.1"/>
    </source>
</evidence>
<organism evidence="9 11">
    <name type="scientific">Alteromonas australica</name>
    <dbReference type="NCBI Taxonomy" id="589873"/>
    <lineage>
        <taxon>Bacteria</taxon>
        <taxon>Pseudomonadati</taxon>
        <taxon>Pseudomonadota</taxon>
        <taxon>Gammaproteobacteria</taxon>
        <taxon>Alteromonadales</taxon>
        <taxon>Alteromonadaceae</taxon>
        <taxon>Alteromonas/Salinimonas group</taxon>
        <taxon>Alteromonas</taxon>
    </lineage>
</organism>
<dbReference type="InterPro" id="IPR050351">
    <property type="entry name" value="BphY/WalK/GraS-like"/>
</dbReference>
<reference evidence="10 12" key="2">
    <citation type="journal article" date="2018" name="Nat. Biotechnol.">
        <title>A standardized bacterial taxonomy based on genome phylogeny substantially revises the tree of life.</title>
        <authorList>
            <person name="Parks D.H."/>
            <person name="Chuvochina M."/>
            <person name="Waite D.W."/>
            <person name="Rinke C."/>
            <person name="Skarshewski A."/>
            <person name="Chaumeil P.A."/>
            <person name="Hugenholtz P."/>
        </authorList>
    </citation>
    <scope>NUCLEOTIDE SEQUENCE [LARGE SCALE GENOMIC DNA]</scope>
    <source>
        <strain evidence="10">UBA11621</strain>
    </source>
</reference>
<gene>
    <name evidence="10" type="ORF">DEB45_01610</name>
    <name evidence="9" type="ORF">EP13_11355</name>
</gene>
<dbReference type="EMBL" id="DONK01000028">
    <property type="protein sequence ID" value="HBU49929.1"/>
    <property type="molecule type" value="Genomic_DNA"/>
</dbReference>
<dbReference type="GeneID" id="78255500"/>
<dbReference type="EMBL" id="CP008849">
    <property type="protein sequence ID" value="AIF99232.1"/>
    <property type="molecule type" value="Genomic_DNA"/>
</dbReference>
<dbReference type="KEGG" id="aal:EP13_11355"/>
<keyword evidence="11" id="KW-1185">Reference proteome</keyword>
<dbReference type="Pfam" id="PF00512">
    <property type="entry name" value="HisKA"/>
    <property type="match status" value="1"/>
</dbReference>
<feature type="transmembrane region" description="Helical" evidence="7">
    <location>
        <begin position="188"/>
        <end position="209"/>
    </location>
</feature>
<evidence type="ECO:0000313" key="11">
    <source>
        <dbReference type="Proteomes" id="UP000056090"/>
    </source>
</evidence>
<reference evidence="9 11" key="1">
    <citation type="submission" date="2014-06" db="EMBL/GenBank/DDBJ databases">
        <title>Genomes of Alteromonas australica, a world apart.</title>
        <authorList>
            <person name="Gonzaga A."/>
            <person name="Lopez-Perez M."/>
            <person name="Rodriguez-Valera F."/>
        </authorList>
    </citation>
    <scope>NUCLEOTIDE SEQUENCE [LARGE SCALE GENOMIC DNA]</scope>
    <source>
        <strain evidence="9 11">H 17</strain>
    </source>
</reference>
<dbReference type="InterPro" id="IPR005467">
    <property type="entry name" value="His_kinase_dom"/>
</dbReference>
<dbReference type="PATRIC" id="fig|589873.4.peg.2592"/>
<dbReference type="InterPro" id="IPR036890">
    <property type="entry name" value="HATPase_C_sf"/>
</dbReference>
<keyword evidence="3" id="KW-0597">Phosphoprotein</keyword>
<dbReference type="eggNOG" id="COG4251">
    <property type="taxonomic scope" value="Bacteria"/>
</dbReference>
<evidence type="ECO:0000256" key="3">
    <source>
        <dbReference type="ARBA" id="ARBA00022553"/>
    </source>
</evidence>
<dbReference type="Gene3D" id="3.30.565.10">
    <property type="entry name" value="Histidine kinase-like ATPase, C-terminal domain"/>
    <property type="match status" value="1"/>
</dbReference>
<dbReference type="GO" id="GO:0007234">
    <property type="term" value="P:osmosensory signaling via phosphorelay pathway"/>
    <property type="evidence" value="ECO:0007669"/>
    <property type="project" value="TreeGrafter"/>
</dbReference>
<dbReference type="Pfam" id="PF05227">
    <property type="entry name" value="CHASE3"/>
    <property type="match status" value="1"/>
</dbReference>
<dbReference type="InterPro" id="IPR003661">
    <property type="entry name" value="HisK_dim/P_dom"/>
</dbReference>
<evidence type="ECO:0000256" key="6">
    <source>
        <dbReference type="SAM" id="Coils"/>
    </source>
</evidence>
<dbReference type="AlphaFoldDB" id="A0A075P7E6"/>
<dbReference type="CDD" id="cd19410">
    <property type="entry name" value="HK9-like_sensor"/>
    <property type="match status" value="1"/>
</dbReference>
<dbReference type="PRINTS" id="PR00344">
    <property type="entry name" value="BCTRLSENSOR"/>
</dbReference>
<dbReference type="CDD" id="cd00082">
    <property type="entry name" value="HisKA"/>
    <property type="match status" value="1"/>
</dbReference>
<evidence type="ECO:0000256" key="2">
    <source>
        <dbReference type="ARBA" id="ARBA00012438"/>
    </source>
</evidence>